<protein>
    <submittedName>
        <fullName evidence="1">Uncharacterized protein</fullName>
    </submittedName>
</protein>
<sequence>MIITNSRIEGKKLSRLMLPPQLKIVGTAETKMAQQPITHEITVLVKNLLIPLAIKTKANANEFERALKQEIYEDLDYVQSLKKEIDELKFEKAYFLNEFDLLLQECVSKDIMCSILCSFESLDEKTDLQCSYLEKIEECECLANEPSKQKENVSKEVYLELL</sequence>
<reference evidence="1" key="1">
    <citation type="journal article" date="2022" name="Int. J. Mol. Sci.">
        <title>Draft Genome of Tanacetum Coccineum: Genomic Comparison of Closely Related Tanacetum-Family Plants.</title>
        <authorList>
            <person name="Yamashiro T."/>
            <person name="Shiraishi A."/>
            <person name="Nakayama K."/>
            <person name="Satake H."/>
        </authorList>
    </citation>
    <scope>NUCLEOTIDE SEQUENCE</scope>
</reference>
<dbReference type="Proteomes" id="UP001151760">
    <property type="component" value="Unassembled WGS sequence"/>
</dbReference>
<accession>A0ABQ5BBH7</accession>
<reference evidence="1" key="2">
    <citation type="submission" date="2022-01" db="EMBL/GenBank/DDBJ databases">
        <authorList>
            <person name="Yamashiro T."/>
            <person name="Shiraishi A."/>
            <person name="Satake H."/>
            <person name="Nakayama K."/>
        </authorList>
    </citation>
    <scope>NUCLEOTIDE SEQUENCE</scope>
</reference>
<organism evidence="1 2">
    <name type="scientific">Tanacetum coccineum</name>
    <dbReference type="NCBI Taxonomy" id="301880"/>
    <lineage>
        <taxon>Eukaryota</taxon>
        <taxon>Viridiplantae</taxon>
        <taxon>Streptophyta</taxon>
        <taxon>Embryophyta</taxon>
        <taxon>Tracheophyta</taxon>
        <taxon>Spermatophyta</taxon>
        <taxon>Magnoliopsida</taxon>
        <taxon>eudicotyledons</taxon>
        <taxon>Gunneridae</taxon>
        <taxon>Pentapetalae</taxon>
        <taxon>asterids</taxon>
        <taxon>campanulids</taxon>
        <taxon>Asterales</taxon>
        <taxon>Asteraceae</taxon>
        <taxon>Asteroideae</taxon>
        <taxon>Anthemideae</taxon>
        <taxon>Anthemidinae</taxon>
        <taxon>Tanacetum</taxon>
    </lineage>
</organism>
<keyword evidence="2" id="KW-1185">Reference proteome</keyword>
<proteinExistence type="predicted"/>
<comment type="caution">
    <text evidence="1">The sequence shown here is derived from an EMBL/GenBank/DDBJ whole genome shotgun (WGS) entry which is preliminary data.</text>
</comment>
<dbReference type="EMBL" id="BQNB010013069">
    <property type="protein sequence ID" value="GJT11462.1"/>
    <property type="molecule type" value="Genomic_DNA"/>
</dbReference>
<gene>
    <name evidence="1" type="ORF">Tco_0858504</name>
</gene>
<name>A0ABQ5BBH7_9ASTR</name>
<evidence type="ECO:0000313" key="2">
    <source>
        <dbReference type="Proteomes" id="UP001151760"/>
    </source>
</evidence>
<evidence type="ECO:0000313" key="1">
    <source>
        <dbReference type="EMBL" id="GJT11462.1"/>
    </source>
</evidence>